<dbReference type="InterPro" id="IPR035906">
    <property type="entry name" value="MetI-like_sf"/>
</dbReference>
<evidence type="ECO:0000256" key="2">
    <source>
        <dbReference type="ARBA" id="ARBA00022448"/>
    </source>
</evidence>
<dbReference type="AlphaFoldDB" id="A0A7V8NNH9"/>
<dbReference type="PANTHER" id="PTHR30151:SF0">
    <property type="entry name" value="ABC TRANSPORTER PERMEASE PROTEIN MJ0413-RELATED"/>
    <property type="match status" value="1"/>
</dbReference>
<keyword evidence="10" id="KW-1185">Reference proteome</keyword>
<sequence length="216" mass="24091">MIRTAIPMMMSGEIFADVSISMSRILVGFFSGSLIGVIFGVLLGRIRVLHDLLDPIMELLRYLSPTAMIPIAVIWFGIGELSKYFLIFWGTFFIVLINTTAGVWRAPITRQRAAECLGANRLQIFLMVLIPSAVPYIVTGMRVAMASSFMSIIPAEILAADSGIGYLLQKSSMLLQTNRIFVALLTICILGFAVDRLFRFFVQRVLARYMSYVSVM</sequence>
<organism evidence="9 10">
    <name type="scientific">Candidatus Acidiferrum panamense</name>
    <dbReference type="NCBI Taxonomy" id="2741543"/>
    <lineage>
        <taxon>Bacteria</taxon>
        <taxon>Pseudomonadati</taxon>
        <taxon>Acidobacteriota</taxon>
        <taxon>Terriglobia</taxon>
        <taxon>Candidatus Acidiferrales</taxon>
        <taxon>Candidatus Acidiferrum</taxon>
    </lineage>
</organism>
<dbReference type="Gene3D" id="1.10.3720.10">
    <property type="entry name" value="MetI-like"/>
    <property type="match status" value="1"/>
</dbReference>
<feature type="transmembrane region" description="Helical" evidence="7">
    <location>
        <begin position="84"/>
        <end position="104"/>
    </location>
</feature>
<comment type="caution">
    <text evidence="9">The sequence shown here is derived from an EMBL/GenBank/DDBJ whole genome shotgun (WGS) entry which is preliminary data.</text>
</comment>
<evidence type="ECO:0000256" key="3">
    <source>
        <dbReference type="ARBA" id="ARBA00022475"/>
    </source>
</evidence>
<dbReference type="InterPro" id="IPR000515">
    <property type="entry name" value="MetI-like"/>
</dbReference>
<feature type="domain" description="ABC transmembrane type-1" evidence="8">
    <location>
        <begin position="18"/>
        <end position="198"/>
    </location>
</feature>
<dbReference type="Pfam" id="PF00528">
    <property type="entry name" value="BPD_transp_1"/>
    <property type="match status" value="1"/>
</dbReference>
<feature type="transmembrane region" description="Helical" evidence="7">
    <location>
        <begin position="180"/>
        <end position="202"/>
    </location>
</feature>
<keyword evidence="2 7" id="KW-0813">Transport</keyword>
<keyword evidence="6 7" id="KW-0472">Membrane</keyword>
<evidence type="ECO:0000313" key="10">
    <source>
        <dbReference type="Proteomes" id="UP000567293"/>
    </source>
</evidence>
<feature type="transmembrane region" description="Helical" evidence="7">
    <location>
        <begin position="25"/>
        <end position="47"/>
    </location>
</feature>
<dbReference type="PROSITE" id="PS50928">
    <property type="entry name" value="ABC_TM1"/>
    <property type="match status" value="1"/>
</dbReference>
<dbReference type="GO" id="GO:0005886">
    <property type="term" value="C:plasma membrane"/>
    <property type="evidence" value="ECO:0007669"/>
    <property type="project" value="UniProtKB-SubCell"/>
</dbReference>
<feature type="transmembrane region" description="Helical" evidence="7">
    <location>
        <begin position="124"/>
        <end position="143"/>
    </location>
</feature>
<dbReference type="FunFam" id="1.10.3720.10:FF:000003">
    <property type="entry name" value="Aliphatic sulfonate ABC transporter permease"/>
    <property type="match status" value="1"/>
</dbReference>
<protein>
    <submittedName>
        <fullName evidence="9">ABC transporter permease</fullName>
    </submittedName>
</protein>
<keyword evidence="3" id="KW-1003">Cell membrane</keyword>
<evidence type="ECO:0000256" key="7">
    <source>
        <dbReference type="RuleBase" id="RU363032"/>
    </source>
</evidence>
<dbReference type="PANTHER" id="PTHR30151">
    <property type="entry name" value="ALKANE SULFONATE ABC TRANSPORTER-RELATED, MEMBRANE SUBUNIT"/>
    <property type="match status" value="1"/>
</dbReference>
<dbReference type="Proteomes" id="UP000567293">
    <property type="component" value="Unassembled WGS sequence"/>
</dbReference>
<comment type="similarity">
    <text evidence="7">Belongs to the binding-protein-dependent transport system permease family.</text>
</comment>
<evidence type="ECO:0000256" key="4">
    <source>
        <dbReference type="ARBA" id="ARBA00022692"/>
    </source>
</evidence>
<feature type="transmembrane region" description="Helical" evidence="7">
    <location>
        <begin position="59"/>
        <end position="78"/>
    </location>
</feature>
<keyword evidence="5 7" id="KW-1133">Transmembrane helix</keyword>
<dbReference type="EMBL" id="JACDQQ010000630">
    <property type="protein sequence ID" value="MBA0084592.1"/>
    <property type="molecule type" value="Genomic_DNA"/>
</dbReference>
<gene>
    <name evidence="9" type="ORF">HRJ53_06335</name>
</gene>
<keyword evidence="4 7" id="KW-0812">Transmembrane</keyword>
<dbReference type="CDD" id="cd06261">
    <property type="entry name" value="TM_PBP2"/>
    <property type="match status" value="1"/>
</dbReference>
<dbReference type="GO" id="GO:0042918">
    <property type="term" value="P:alkanesulfonate transmembrane transport"/>
    <property type="evidence" value="ECO:0007669"/>
    <property type="project" value="UniProtKB-ARBA"/>
</dbReference>
<reference evidence="9" key="1">
    <citation type="submission" date="2020-06" db="EMBL/GenBank/DDBJ databases">
        <title>Legume-microbial interactions unlock mineral nutrients during tropical forest succession.</title>
        <authorList>
            <person name="Epihov D.Z."/>
        </authorList>
    </citation>
    <scope>NUCLEOTIDE SEQUENCE [LARGE SCALE GENOMIC DNA]</scope>
    <source>
        <strain evidence="9">Pan2503</strain>
    </source>
</reference>
<proteinExistence type="inferred from homology"/>
<evidence type="ECO:0000256" key="6">
    <source>
        <dbReference type="ARBA" id="ARBA00023136"/>
    </source>
</evidence>
<comment type="subcellular location">
    <subcellularLocation>
        <location evidence="1 7">Cell membrane</location>
        <topology evidence="1 7">Multi-pass membrane protein</topology>
    </subcellularLocation>
</comment>
<evidence type="ECO:0000259" key="8">
    <source>
        <dbReference type="PROSITE" id="PS50928"/>
    </source>
</evidence>
<evidence type="ECO:0000256" key="1">
    <source>
        <dbReference type="ARBA" id="ARBA00004651"/>
    </source>
</evidence>
<evidence type="ECO:0000313" key="9">
    <source>
        <dbReference type="EMBL" id="MBA0084592.1"/>
    </source>
</evidence>
<accession>A0A7V8NNH9</accession>
<dbReference type="SUPFAM" id="SSF161098">
    <property type="entry name" value="MetI-like"/>
    <property type="match status" value="1"/>
</dbReference>
<name>A0A7V8NNH9_9BACT</name>
<evidence type="ECO:0000256" key="5">
    <source>
        <dbReference type="ARBA" id="ARBA00022989"/>
    </source>
</evidence>